<dbReference type="EMBL" id="MFEG01000057">
    <property type="protein sequence ID" value="OGE74565.1"/>
    <property type="molecule type" value="Genomic_DNA"/>
</dbReference>
<dbReference type="NCBIfam" id="TIGR00231">
    <property type="entry name" value="small_GTP"/>
    <property type="match status" value="1"/>
</dbReference>
<organism evidence="11 12">
    <name type="scientific">Candidatus Doudnabacteria bacterium RIFCSPHIGHO2_01_52_17</name>
    <dbReference type="NCBI Taxonomy" id="1817820"/>
    <lineage>
        <taxon>Bacteria</taxon>
        <taxon>Candidatus Doudnaibacteriota</taxon>
    </lineage>
</organism>
<sequence length="515" mass="55495">MAVLGHIDHGKTTLLDKIRQTNVAGGETGPPSVAAGEAGGITQHIGAYEIKLKAKDQEPKTITFIDTPGHEAFAKMRSRGARVADVALLVVAADDGVKPQTREALLAINEAGVPLIVVLNKIDKDAADPERVKKELGDAGVYLEEWGGKTPLVKVSAKTGEGISELLEMILLVSEMENLECDFSKPASGVVIESHLDSKRGNSATLLSREGILRTGNFILAGRAAVKVKILEDFLGQGASELPASSPALVAGFDRVPAVGSSFQAFATRDDLERATVGLPKENGVDRRPSEDGPLRQGSPPRLGEAGSEASKVLVPLILKADTAGSLEAVEHELRKLEGDGLRLNFLRRAPGNISEDDLKLASSSQNVLVLGFKVKTEKSAEELAARRGITVKTFEIIYELGDFLKTEVEKIMPEERLEKVLGRAKVLKVFKKDGRRQVVGGRVLSGGIFDGAKVRLLRRDFPLGEGKILELQAARVRTREVSEGEFGAMLDLELEIVPGDELQIYEEEFAKKKL</sequence>
<dbReference type="FunFam" id="3.40.50.300:FF:000019">
    <property type="entry name" value="Translation initiation factor IF-2"/>
    <property type="match status" value="1"/>
</dbReference>
<dbReference type="PROSITE" id="PS51722">
    <property type="entry name" value="G_TR_2"/>
    <property type="match status" value="1"/>
</dbReference>
<dbReference type="SUPFAM" id="SSF50447">
    <property type="entry name" value="Translation proteins"/>
    <property type="match status" value="2"/>
</dbReference>
<keyword evidence="3 8" id="KW-0396">Initiation factor</keyword>
<evidence type="ECO:0000256" key="1">
    <source>
        <dbReference type="ARBA" id="ARBA00007733"/>
    </source>
</evidence>
<feature type="compositionally biased region" description="Basic and acidic residues" evidence="9">
    <location>
        <begin position="283"/>
        <end position="294"/>
    </location>
</feature>
<dbReference type="InterPro" id="IPR053905">
    <property type="entry name" value="EF-G-like_DII"/>
</dbReference>
<dbReference type="Gene3D" id="3.40.50.300">
    <property type="entry name" value="P-loop containing nucleotide triphosphate hydrolases"/>
    <property type="match status" value="1"/>
</dbReference>
<accession>A0A1F5NA99</accession>
<dbReference type="Pfam" id="PF11987">
    <property type="entry name" value="IF-2"/>
    <property type="match status" value="1"/>
</dbReference>
<gene>
    <name evidence="11" type="ORF">A3K06_01355</name>
</gene>
<dbReference type="CDD" id="cd01887">
    <property type="entry name" value="IF2_eIF5B"/>
    <property type="match status" value="1"/>
</dbReference>
<dbReference type="Gene3D" id="3.40.50.10050">
    <property type="entry name" value="Translation initiation factor IF- 2, domain 3"/>
    <property type="match status" value="1"/>
</dbReference>
<keyword evidence="5 8" id="KW-0648">Protein biosynthesis</keyword>
<dbReference type="InterPro" id="IPR027417">
    <property type="entry name" value="P-loop_NTPase"/>
</dbReference>
<dbReference type="SUPFAM" id="SSF52156">
    <property type="entry name" value="Initiation factor IF2/eIF5b, domain 3"/>
    <property type="match status" value="1"/>
</dbReference>
<evidence type="ECO:0000256" key="8">
    <source>
        <dbReference type="RuleBase" id="RU000644"/>
    </source>
</evidence>
<dbReference type="GO" id="GO:0003743">
    <property type="term" value="F:translation initiation factor activity"/>
    <property type="evidence" value="ECO:0007669"/>
    <property type="project" value="UniProtKB-UniRule"/>
</dbReference>
<evidence type="ECO:0000259" key="10">
    <source>
        <dbReference type="PROSITE" id="PS51722"/>
    </source>
</evidence>
<dbReference type="PANTHER" id="PTHR43381">
    <property type="entry name" value="TRANSLATION INITIATION FACTOR IF-2-RELATED"/>
    <property type="match status" value="1"/>
</dbReference>
<dbReference type="InterPro" id="IPR000795">
    <property type="entry name" value="T_Tr_GTP-bd_dom"/>
</dbReference>
<evidence type="ECO:0000256" key="7">
    <source>
        <dbReference type="NCBIfam" id="TIGR00487"/>
    </source>
</evidence>
<reference evidence="11 12" key="1">
    <citation type="journal article" date="2016" name="Nat. Commun.">
        <title>Thousands of microbial genomes shed light on interconnected biogeochemical processes in an aquifer system.</title>
        <authorList>
            <person name="Anantharaman K."/>
            <person name="Brown C.T."/>
            <person name="Hug L.A."/>
            <person name="Sharon I."/>
            <person name="Castelle C.J."/>
            <person name="Probst A.J."/>
            <person name="Thomas B.C."/>
            <person name="Singh A."/>
            <person name="Wilkins M.J."/>
            <person name="Karaoz U."/>
            <person name="Brodie E.L."/>
            <person name="Williams K.H."/>
            <person name="Hubbard S.S."/>
            <person name="Banfield J.F."/>
        </authorList>
    </citation>
    <scope>NUCLEOTIDE SEQUENCE [LARGE SCALE GENOMIC DNA]</scope>
</reference>
<dbReference type="FunFam" id="3.40.50.10050:FF:000001">
    <property type="entry name" value="Translation initiation factor IF-2"/>
    <property type="match status" value="1"/>
</dbReference>
<dbReference type="GO" id="GO:0005737">
    <property type="term" value="C:cytoplasm"/>
    <property type="evidence" value="ECO:0007669"/>
    <property type="project" value="UniProtKB-UniRule"/>
</dbReference>
<dbReference type="GO" id="GO:0005525">
    <property type="term" value="F:GTP binding"/>
    <property type="evidence" value="ECO:0007669"/>
    <property type="project" value="UniProtKB-KW"/>
</dbReference>
<dbReference type="InterPro" id="IPR009000">
    <property type="entry name" value="Transl_B-barrel_sf"/>
</dbReference>
<dbReference type="PRINTS" id="PR00315">
    <property type="entry name" value="ELONGATNFCT"/>
</dbReference>
<dbReference type="GO" id="GO:0003924">
    <property type="term" value="F:GTPase activity"/>
    <property type="evidence" value="ECO:0007669"/>
    <property type="project" value="InterPro"/>
</dbReference>
<evidence type="ECO:0000256" key="9">
    <source>
        <dbReference type="SAM" id="MobiDB-lite"/>
    </source>
</evidence>
<comment type="function">
    <text evidence="8">One of the essential components for the initiation of protein synthesis. Protects formylmethionyl-tRNA from spontaneous hydrolysis and promotes its binding to the 30S ribosomal subunits. Also involved in the hydrolysis of GTP during the formation of the 70S ribosomal complex.</text>
</comment>
<feature type="region of interest" description="Disordered" evidence="9">
    <location>
        <begin position="277"/>
        <end position="308"/>
    </location>
</feature>
<keyword evidence="6" id="KW-0342">GTP-binding</keyword>
<name>A0A1F5NA99_9BACT</name>
<dbReference type="InterPro" id="IPR000178">
    <property type="entry name" value="TF_IF2_bacterial-like"/>
</dbReference>
<dbReference type="InterPro" id="IPR005225">
    <property type="entry name" value="Small_GTP-bd"/>
</dbReference>
<evidence type="ECO:0000256" key="6">
    <source>
        <dbReference type="ARBA" id="ARBA00023134"/>
    </source>
</evidence>
<dbReference type="InterPro" id="IPR036925">
    <property type="entry name" value="TIF_IF2_dom3_sf"/>
</dbReference>
<dbReference type="Proteomes" id="UP000176547">
    <property type="component" value="Unassembled WGS sequence"/>
</dbReference>
<dbReference type="InterPro" id="IPR015760">
    <property type="entry name" value="TIF_IF2"/>
</dbReference>
<feature type="domain" description="Tr-type G" evidence="10">
    <location>
        <begin position="1"/>
        <end position="179"/>
    </location>
</feature>
<comment type="caution">
    <text evidence="11">The sequence shown here is derived from an EMBL/GenBank/DDBJ whole genome shotgun (WGS) entry which is preliminary data.</text>
</comment>
<evidence type="ECO:0000256" key="3">
    <source>
        <dbReference type="ARBA" id="ARBA00022540"/>
    </source>
</evidence>
<comment type="similarity">
    <text evidence="1 8">Belongs to the TRAFAC class translation factor GTPase superfamily. Classic translation factor GTPase family. IF-2 subfamily.</text>
</comment>
<dbReference type="Gene3D" id="2.40.30.10">
    <property type="entry name" value="Translation factors"/>
    <property type="match status" value="2"/>
</dbReference>
<proteinExistence type="inferred from homology"/>
<evidence type="ECO:0000313" key="12">
    <source>
        <dbReference type="Proteomes" id="UP000176547"/>
    </source>
</evidence>
<evidence type="ECO:0000256" key="5">
    <source>
        <dbReference type="ARBA" id="ARBA00022917"/>
    </source>
</evidence>
<evidence type="ECO:0000256" key="4">
    <source>
        <dbReference type="ARBA" id="ARBA00022741"/>
    </source>
</evidence>
<dbReference type="Pfam" id="PF00009">
    <property type="entry name" value="GTP_EFTU"/>
    <property type="match status" value="1"/>
</dbReference>
<dbReference type="PANTHER" id="PTHR43381:SF4">
    <property type="entry name" value="EUKARYOTIC TRANSLATION INITIATION FACTOR 5B"/>
    <property type="match status" value="1"/>
</dbReference>
<dbReference type="InterPro" id="IPR023115">
    <property type="entry name" value="TIF_IF2_dom3"/>
</dbReference>
<dbReference type="NCBIfam" id="TIGR00487">
    <property type="entry name" value="IF-2"/>
    <property type="match status" value="1"/>
</dbReference>
<dbReference type="AlphaFoldDB" id="A0A1F5NA99"/>
<dbReference type="Pfam" id="PF22042">
    <property type="entry name" value="EF-G_D2"/>
    <property type="match status" value="1"/>
</dbReference>
<dbReference type="SUPFAM" id="SSF52540">
    <property type="entry name" value="P-loop containing nucleoside triphosphate hydrolases"/>
    <property type="match status" value="1"/>
</dbReference>
<keyword evidence="4" id="KW-0547">Nucleotide-binding</keyword>
<evidence type="ECO:0000313" key="11">
    <source>
        <dbReference type="EMBL" id="OGE74565.1"/>
    </source>
</evidence>
<evidence type="ECO:0000256" key="2">
    <source>
        <dbReference type="ARBA" id="ARBA00020675"/>
    </source>
</evidence>
<protein>
    <recommendedName>
        <fullName evidence="2 7">Translation initiation factor IF-2</fullName>
    </recommendedName>
</protein>